<feature type="region of interest" description="Disordered" evidence="1">
    <location>
        <begin position="101"/>
        <end position="249"/>
    </location>
</feature>
<gene>
    <name evidence="2" type="ORF">B0A48_02855</name>
</gene>
<feature type="compositionally biased region" description="Polar residues" evidence="1">
    <location>
        <begin position="130"/>
        <end position="139"/>
    </location>
</feature>
<organism evidence="2 3">
    <name type="scientific">Cryoendolithus antarcticus</name>
    <dbReference type="NCBI Taxonomy" id="1507870"/>
    <lineage>
        <taxon>Eukaryota</taxon>
        <taxon>Fungi</taxon>
        <taxon>Dikarya</taxon>
        <taxon>Ascomycota</taxon>
        <taxon>Pezizomycotina</taxon>
        <taxon>Dothideomycetes</taxon>
        <taxon>Dothideomycetidae</taxon>
        <taxon>Cladosporiales</taxon>
        <taxon>Cladosporiaceae</taxon>
        <taxon>Cryoendolithus</taxon>
    </lineage>
</organism>
<dbReference type="InParanoid" id="A0A1V8TLN4"/>
<accession>A0A1V8TLN4</accession>
<evidence type="ECO:0000256" key="1">
    <source>
        <dbReference type="SAM" id="MobiDB-lite"/>
    </source>
</evidence>
<keyword evidence="3" id="KW-1185">Reference proteome</keyword>
<feature type="compositionally biased region" description="Pro residues" evidence="1">
    <location>
        <begin position="151"/>
        <end position="163"/>
    </location>
</feature>
<name>A0A1V8TLN4_9PEZI</name>
<evidence type="ECO:0000313" key="2">
    <source>
        <dbReference type="EMBL" id="OQO12214.1"/>
    </source>
</evidence>
<evidence type="ECO:0000313" key="3">
    <source>
        <dbReference type="Proteomes" id="UP000192596"/>
    </source>
</evidence>
<dbReference type="AlphaFoldDB" id="A0A1V8TLN4"/>
<dbReference type="Proteomes" id="UP000192596">
    <property type="component" value="Unassembled WGS sequence"/>
</dbReference>
<dbReference type="EMBL" id="NAJO01000005">
    <property type="protein sequence ID" value="OQO12214.1"/>
    <property type="molecule type" value="Genomic_DNA"/>
</dbReference>
<comment type="caution">
    <text evidence="2">The sequence shown here is derived from an EMBL/GenBank/DDBJ whole genome shotgun (WGS) entry which is preliminary data.</text>
</comment>
<proteinExistence type="predicted"/>
<feature type="region of interest" description="Disordered" evidence="1">
    <location>
        <begin position="1"/>
        <end position="65"/>
    </location>
</feature>
<feature type="compositionally biased region" description="Basic and acidic residues" evidence="1">
    <location>
        <begin position="226"/>
        <end position="239"/>
    </location>
</feature>
<protein>
    <submittedName>
        <fullName evidence="2">Uncharacterized protein</fullName>
    </submittedName>
</protein>
<sequence length="249" mass="26443">MSASAQPVGATTKGLETSAADGPTFNFANDRLADGAAGDLAATSPGAMGSSFANDVEQSNEVTPEDIATAVAAADALISEGDETAAGQHEAGMKVVTSIEQQFDSRLPTPSGLPDPTVDEDANVRIPVSQPANPSPTIDQEQEDPDAWITQPPPGPVHPPIPHVDPKETTSKTPPRYSPPALPRLANPVDDVDDPDPWRPHGSSKAPGDEHDISGHRQWLVRVKARRDEQDRKYLSEHRGKVRPLLNSD</sequence>
<reference evidence="3" key="1">
    <citation type="submission" date="2017-03" db="EMBL/GenBank/DDBJ databases">
        <title>Genomes of endolithic fungi from Antarctica.</title>
        <authorList>
            <person name="Coleine C."/>
            <person name="Masonjones S."/>
            <person name="Stajich J.E."/>
        </authorList>
    </citation>
    <scope>NUCLEOTIDE SEQUENCE [LARGE SCALE GENOMIC DNA]</scope>
    <source>
        <strain evidence="3">CCFEE 5527</strain>
    </source>
</reference>
<feature type="compositionally biased region" description="Polar residues" evidence="1">
    <location>
        <begin position="51"/>
        <end position="62"/>
    </location>
</feature>